<sequence>MAAGSFPRGWALGRVHAISQFMGSISLETLPLFRDAMASFLHGCMQRKDLDGARCVHSAIFECGYEWSNNLGCHLINIYGSSNCLSDADYIFNSLQERSTTSWTLIISTHANNGNPERAILLYGQMRCTTIKPNCYTFISALKSCAHVGALAEGRLIHSDIIKQGLENDLCTGNTLIHMYSICKSLRDLQKTFDGMQDYNTISWNSLLLGYLLTEHNEDAVQVLQVMNQNGVEPNKVTFLYQLKLSSSSKSIEQGKRIHHQVCARGLESDLFLENTLINMYAKCNKLNDASYIFHKLSIQNLVSWSAMIHGYAENGHGEYALEMFLQMRKKGIRPDEVTYVSVLKACGAIRALEHGRLIHIDALKCNIVSNVFVGSVLIVMYLKCGSIPDARRVFDRLSIRNVVSWSSIIEGYVEQGQSEEALKLFKDMHKARVEPNAITFISSIKACAGIGATDQGKLIHGNIIEQGLESELLIANTLVDIYAKGGCFEEAVRVFDTAPIHCLESWSALIMGFANYGHLRLASHYFQAMCESGICPDLVAFLGLLYACSHTGSFKEFYFHFKFMTDGQSILPTQEHFVCMVDMFGRAGLLDGADAIVCKMPFLPDSVTWKALLSSCVQHNDLGVGRHAFESLLDYGCKASAGYVLMSNAFAAHLIDQDG</sequence>
<keyword evidence="4" id="KW-1185">Reference proteome</keyword>
<dbReference type="FunFam" id="1.25.40.10:FF:000158">
    <property type="entry name" value="pentatricopeptide repeat-containing protein At2g33680"/>
    <property type="match status" value="1"/>
</dbReference>
<comment type="caution">
    <text evidence="3">The sequence shown here is derived from an EMBL/GenBank/DDBJ whole genome shotgun (WGS) entry which is preliminary data.</text>
</comment>
<proteinExistence type="predicted"/>
<feature type="repeat" description="PPR" evidence="2">
    <location>
        <begin position="99"/>
        <end position="133"/>
    </location>
</feature>
<dbReference type="NCBIfam" id="TIGR00756">
    <property type="entry name" value="PPR"/>
    <property type="match status" value="4"/>
</dbReference>
<dbReference type="Gene3D" id="1.25.40.10">
    <property type="entry name" value="Tetratricopeptide repeat domain"/>
    <property type="match status" value="6"/>
</dbReference>
<dbReference type="Pfam" id="PF01535">
    <property type="entry name" value="PPR"/>
    <property type="match status" value="3"/>
</dbReference>
<dbReference type="GO" id="GO:0009451">
    <property type="term" value="P:RNA modification"/>
    <property type="evidence" value="ECO:0007669"/>
    <property type="project" value="InterPro"/>
</dbReference>
<dbReference type="InterPro" id="IPR002885">
    <property type="entry name" value="PPR_rpt"/>
</dbReference>
<dbReference type="Proteomes" id="UP000825935">
    <property type="component" value="Chromosome 23"/>
</dbReference>
<organism evidence="3 4">
    <name type="scientific">Ceratopteris richardii</name>
    <name type="common">Triangle waterfern</name>
    <dbReference type="NCBI Taxonomy" id="49495"/>
    <lineage>
        <taxon>Eukaryota</taxon>
        <taxon>Viridiplantae</taxon>
        <taxon>Streptophyta</taxon>
        <taxon>Embryophyta</taxon>
        <taxon>Tracheophyta</taxon>
        <taxon>Polypodiopsida</taxon>
        <taxon>Polypodiidae</taxon>
        <taxon>Polypodiales</taxon>
        <taxon>Pteridineae</taxon>
        <taxon>Pteridaceae</taxon>
        <taxon>Parkerioideae</taxon>
        <taxon>Ceratopteris</taxon>
    </lineage>
</organism>
<dbReference type="PANTHER" id="PTHR47926">
    <property type="entry name" value="PENTATRICOPEPTIDE REPEAT-CONTAINING PROTEIN"/>
    <property type="match status" value="1"/>
</dbReference>
<feature type="repeat" description="PPR" evidence="2">
    <location>
        <begin position="503"/>
        <end position="537"/>
    </location>
</feature>
<name>A0A8T2RZN7_CERRI</name>
<dbReference type="PROSITE" id="PS51375">
    <property type="entry name" value="PPR"/>
    <property type="match status" value="6"/>
</dbReference>
<dbReference type="InterPro" id="IPR011990">
    <property type="entry name" value="TPR-like_helical_dom_sf"/>
</dbReference>
<dbReference type="GO" id="GO:0003723">
    <property type="term" value="F:RNA binding"/>
    <property type="evidence" value="ECO:0007669"/>
    <property type="project" value="InterPro"/>
</dbReference>
<gene>
    <name evidence="3" type="ORF">KP509_23G012500</name>
</gene>
<accession>A0A8T2RZN7</accession>
<reference evidence="3 4" key="1">
    <citation type="submission" date="2021-08" db="EMBL/GenBank/DDBJ databases">
        <title>WGS assembly of Ceratopteris richardii.</title>
        <authorList>
            <person name="Marchant D.B."/>
            <person name="Chen G."/>
            <person name="Jenkins J."/>
            <person name="Shu S."/>
            <person name="Leebens-Mack J."/>
            <person name="Grimwood J."/>
            <person name="Schmutz J."/>
            <person name="Soltis P."/>
            <person name="Soltis D."/>
            <person name="Chen Z.-H."/>
        </authorList>
    </citation>
    <scope>NUCLEOTIDE SEQUENCE [LARGE SCALE GENOMIC DNA]</scope>
    <source>
        <strain evidence="3">Whitten #5841</strain>
        <tissue evidence="3">Leaf</tissue>
    </source>
</reference>
<feature type="repeat" description="PPR" evidence="2">
    <location>
        <begin position="200"/>
        <end position="234"/>
    </location>
</feature>
<dbReference type="AlphaFoldDB" id="A0A8T2RZN7"/>
<protein>
    <recommendedName>
        <fullName evidence="5">Pentatricopeptide repeat-containing protein</fullName>
    </recommendedName>
</protein>
<dbReference type="Pfam" id="PF13041">
    <property type="entry name" value="PPR_2"/>
    <property type="match status" value="4"/>
</dbReference>
<dbReference type="FunFam" id="1.25.40.10:FF:000381">
    <property type="entry name" value="Pentatricopeptide repeat-containing protein"/>
    <property type="match status" value="1"/>
</dbReference>
<dbReference type="InterPro" id="IPR046960">
    <property type="entry name" value="PPR_At4g14850-like_plant"/>
</dbReference>
<evidence type="ECO:0000256" key="1">
    <source>
        <dbReference type="ARBA" id="ARBA00022737"/>
    </source>
</evidence>
<keyword evidence="1" id="KW-0677">Repeat</keyword>
<dbReference type="FunFam" id="1.25.40.10:FF:000031">
    <property type="entry name" value="Pentatricopeptide repeat-containing protein mitochondrial"/>
    <property type="match status" value="1"/>
</dbReference>
<evidence type="ECO:0000313" key="4">
    <source>
        <dbReference type="Proteomes" id="UP000825935"/>
    </source>
</evidence>
<feature type="repeat" description="PPR" evidence="2">
    <location>
        <begin position="606"/>
        <end position="640"/>
    </location>
</feature>
<dbReference type="OrthoDB" id="728902at2759"/>
<feature type="repeat" description="PPR" evidence="2">
    <location>
        <begin position="402"/>
        <end position="436"/>
    </location>
</feature>
<feature type="repeat" description="PPR" evidence="2">
    <location>
        <begin position="301"/>
        <end position="335"/>
    </location>
</feature>
<evidence type="ECO:0000313" key="3">
    <source>
        <dbReference type="EMBL" id="KAH7301107.1"/>
    </source>
</evidence>
<dbReference type="EMBL" id="CM035428">
    <property type="protein sequence ID" value="KAH7301107.1"/>
    <property type="molecule type" value="Genomic_DNA"/>
</dbReference>
<dbReference type="GO" id="GO:0048731">
    <property type="term" value="P:system development"/>
    <property type="evidence" value="ECO:0007669"/>
    <property type="project" value="UniProtKB-ARBA"/>
</dbReference>
<dbReference type="OMA" id="IRPRIDH"/>
<evidence type="ECO:0000256" key="2">
    <source>
        <dbReference type="PROSITE-ProRule" id="PRU00708"/>
    </source>
</evidence>
<evidence type="ECO:0008006" key="5">
    <source>
        <dbReference type="Google" id="ProtNLM"/>
    </source>
</evidence>